<evidence type="ECO:0000256" key="5">
    <source>
        <dbReference type="ARBA" id="ARBA00023242"/>
    </source>
</evidence>
<dbReference type="GO" id="GO:0008270">
    <property type="term" value="F:zinc ion binding"/>
    <property type="evidence" value="ECO:0007669"/>
    <property type="project" value="UniProtKB-KW"/>
</dbReference>
<evidence type="ECO:0000259" key="7">
    <source>
        <dbReference type="PROSITE" id="PS50934"/>
    </source>
</evidence>
<dbReference type="GeneID" id="117642502"/>
<dbReference type="InterPro" id="IPR000433">
    <property type="entry name" value="Znf_ZZ"/>
</dbReference>
<dbReference type="RefSeq" id="XP_034236645.1">
    <property type="nucleotide sequence ID" value="XM_034380754.1"/>
</dbReference>
<dbReference type="SMART" id="SM00717">
    <property type="entry name" value="SANT"/>
    <property type="match status" value="1"/>
</dbReference>
<keyword evidence="4" id="KW-0862">Zinc</keyword>
<dbReference type="KEGG" id="tpal:117642502"/>
<evidence type="ECO:0000256" key="1">
    <source>
        <dbReference type="ARBA" id="ARBA00004123"/>
    </source>
</evidence>
<protein>
    <submittedName>
        <fullName evidence="11">Transcriptional adapter 2-alpha-like isoform X1</fullName>
    </submittedName>
</protein>
<dbReference type="Gene3D" id="1.10.10.10">
    <property type="entry name" value="Winged helix-like DNA-binding domain superfamily/Winged helix DNA-binding domain"/>
    <property type="match status" value="1"/>
</dbReference>
<dbReference type="InterPro" id="IPR007526">
    <property type="entry name" value="SWIRM"/>
</dbReference>
<dbReference type="InterPro" id="IPR017884">
    <property type="entry name" value="SANT_dom"/>
</dbReference>
<dbReference type="GO" id="GO:0006338">
    <property type="term" value="P:chromatin remodeling"/>
    <property type="evidence" value="ECO:0007669"/>
    <property type="project" value="TreeGrafter"/>
</dbReference>
<feature type="domain" description="HTH myb-type" evidence="9">
    <location>
        <begin position="91"/>
        <end position="140"/>
    </location>
</feature>
<evidence type="ECO:0000313" key="10">
    <source>
        <dbReference type="Proteomes" id="UP000515158"/>
    </source>
</evidence>
<proteinExistence type="predicted"/>
<dbReference type="InParanoid" id="A0A6P8YI23"/>
<dbReference type="InterPro" id="IPR009057">
    <property type="entry name" value="Homeodomain-like_sf"/>
</dbReference>
<sequence length="498" mass="57415">MASQTVDLVDEDAADLQFPKDYTMVTETDFDERSSDTCYICGMWLREPYINCVECVNTLICTQCFAIGGERGQHLNFHKYSVVRNEFPLLGDWTAKEELVLLESMIECGAGNWTDVAKKLTARSEEDCIKHYFSYYVENSDLQLQLGETFSPLKVEAAQPTLLTPYNRYVSNFRKPIELENIAEEHGQKNSVSRKLKLNPYYRQYHQQSQRTDLSRPLFECRATQFIPGYNAARGEFTTEFDDHAELMVAELDCETVEPDDKDYELITEMQVAIVQAYNERLKERKRRKQIIRQHGLLLLQKTIGWLQRFENTIGREIAEKITGLMRILSGKRFDFLMESLHVMGETRAKIKQLKELRAKGITNHRAHRIFCYLSEFRNQAKKDMPSLSAASLPWGGNSIASVPLQTSAPRKKPPPLDIMTLPGYEKLTPSERELCSNLRLAPLSFLDFRDILVTESRRHPGSSLKLAQARVLIKIDVNKTRKLYDFLLNEGYFTQGS</sequence>
<comment type="subcellular location">
    <subcellularLocation>
        <location evidence="1">Nucleus</location>
    </subcellularLocation>
</comment>
<dbReference type="GO" id="GO:0003682">
    <property type="term" value="F:chromatin binding"/>
    <property type="evidence" value="ECO:0007669"/>
    <property type="project" value="TreeGrafter"/>
</dbReference>
<feature type="domain" description="Myb-like" evidence="6">
    <location>
        <begin position="91"/>
        <end position="136"/>
    </location>
</feature>
<dbReference type="SUPFAM" id="SSF57850">
    <property type="entry name" value="RING/U-box"/>
    <property type="match status" value="1"/>
</dbReference>
<dbReference type="Gene3D" id="1.10.10.60">
    <property type="entry name" value="Homeodomain-like"/>
    <property type="match status" value="1"/>
</dbReference>
<dbReference type="SUPFAM" id="SSF46689">
    <property type="entry name" value="Homeodomain-like"/>
    <property type="match status" value="2"/>
</dbReference>
<evidence type="ECO:0000256" key="3">
    <source>
        <dbReference type="ARBA" id="ARBA00022771"/>
    </source>
</evidence>
<dbReference type="Pfam" id="PF04433">
    <property type="entry name" value="SWIRM"/>
    <property type="match status" value="1"/>
</dbReference>
<evidence type="ECO:0000313" key="11">
    <source>
        <dbReference type="RefSeq" id="XP_034236645.1"/>
    </source>
</evidence>
<evidence type="ECO:0000259" key="8">
    <source>
        <dbReference type="PROSITE" id="PS51293"/>
    </source>
</evidence>
<evidence type="ECO:0000259" key="9">
    <source>
        <dbReference type="PROSITE" id="PS51294"/>
    </source>
</evidence>
<dbReference type="InterPro" id="IPR001005">
    <property type="entry name" value="SANT/Myb"/>
</dbReference>
<dbReference type="FunFam" id="1.10.10.10:FF:000087">
    <property type="entry name" value="Transcriptional adapter 2"/>
    <property type="match status" value="1"/>
</dbReference>
<dbReference type="InterPro" id="IPR055141">
    <property type="entry name" value="TADA2A_B-like_dom"/>
</dbReference>
<dbReference type="PANTHER" id="PTHR12374">
    <property type="entry name" value="TRANSCRIPTIONAL ADAPTOR 2 ADA2 -RELATED"/>
    <property type="match status" value="1"/>
</dbReference>
<dbReference type="PROSITE" id="PS51294">
    <property type="entry name" value="HTH_MYB"/>
    <property type="match status" value="1"/>
</dbReference>
<dbReference type="GO" id="GO:0140672">
    <property type="term" value="C:ATAC complex"/>
    <property type="evidence" value="ECO:0007669"/>
    <property type="project" value="UniProtKB-ARBA"/>
</dbReference>
<evidence type="ECO:0000256" key="4">
    <source>
        <dbReference type="ARBA" id="ARBA00022833"/>
    </source>
</evidence>
<dbReference type="GO" id="GO:0003713">
    <property type="term" value="F:transcription coactivator activity"/>
    <property type="evidence" value="ECO:0007669"/>
    <property type="project" value="TreeGrafter"/>
</dbReference>
<feature type="domain" description="SWIRM" evidence="7">
    <location>
        <begin position="408"/>
        <end position="498"/>
    </location>
</feature>
<evidence type="ECO:0000259" key="6">
    <source>
        <dbReference type="PROSITE" id="PS50090"/>
    </source>
</evidence>
<evidence type="ECO:0000256" key="2">
    <source>
        <dbReference type="ARBA" id="ARBA00022723"/>
    </source>
</evidence>
<dbReference type="InterPro" id="IPR017930">
    <property type="entry name" value="Myb_dom"/>
</dbReference>
<feature type="domain" description="SANT" evidence="8">
    <location>
        <begin position="88"/>
        <end position="140"/>
    </location>
</feature>
<dbReference type="PROSITE" id="PS51293">
    <property type="entry name" value="SANT"/>
    <property type="match status" value="1"/>
</dbReference>
<dbReference type="PANTHER" id="PTHR12374:SF20">
    <property type="entry name" value="TRANSCRIPTIONAL ADAPTER 2-ALPHA"/>
    <property type="match status" value="1"/>
</dbReference>
<dbReference type="Pfam" id="PF22941">
    <property type="entry name" value="TADA2A-like_3rd"/>
    <property type="match status" value="1"/>
</dbReference>
<accession>A0A6P8YI23</accession>
<keyword evidence="5" id="KW-0539">Nucleus</keyword>
<keyword evidence="2" id="KW-0479">Metal-binding</keyword>
<dbReference type="Pfam" id="PF00249">
    <property type="entry name" value="Myb_DNA-binding"/>
    <property type="match status" value="1"/>
</dbReference>
<dbReference type="InterPro" id="IPR036388">
    <property type="entry name" value="WH-like_DNA-bd_sf"/>
</dbReference>
<keyword evidence="10" id="KW-1185">Reference proteome</keyword>
<dbReference type="CDD" id="cd00167">
    <property type="entry name" value="SANT"/>
    <property type="match status" value="1"/>
</dbReference>
<dbReference type="GO" id="GO:0005634">
    <property type="term" value="C:nucleus"/>
    <property type="evidence" value="ECO:0007669"/>
    <property type="project" value="UniProtKB-SubCell"/>
</dbReference>
<dbReference type="Proteomes" id="UP000515158">
    <property type="component" value="Unplaced"/>
</dbReference>
<dbReference type="Pfam" id="PF25299">
    <property type="entry name" value="ZZ_ADA2"/>
    <property type="match status" value="1"/>
</dbReference>
<dbReference type="GO" id="GO:0006357">
    <property type="term" value="P:regulation of transcription by RNA polymerase II"/>
    <property type="evidence" value="ECO:0007669"/>
    <property type="project" value="TreeGrafter"/>
</dbReference>
<dbReference type="PROSITE" id="PS50934">
    <property type="entry name" value="SWIRM"/>
    <property type="match status" value="1"/>
</dbReference>
<dbReference type="AlphaFoldDB" id="A0A6P8YI23"/>
<organism evidence="11">
    <name type="scientific">Thrips palmi</name>
    <name type="common">Melon thrips</name>
    <dbReference type="NCBI Taxonomy" id="161013"/>
    <lineage>
        <taxon>Eukaryota</taxon>
        <taxon>Metazoa</taxon>
        <taxon>Ecdysozoa</taxon>
        <taxon>Arthropoda</taxon>
        <taxon>Hexapoda</taxon>
        <taxon>Insecta</taxon>
        <taxon>Pterygota</taxon>
        <taxon>Neoptera</taxon>
        <taxon>Paraneoptera</taxon>
        <taxon>Thysanoptera</taxon>
        <taxon>Terebrantia</taxon>
        <taxon>Thripoidea</taxon>
        <taxon>Thripidae</taxon>
        <taxon>Thrips</taxon>
    </lineage>
</organism>
<gene>
    <name evidence="11" type="primary">LOC117642502</name>
</gene>
<dbReference type="OrthoDB" id="270417at2759"/>
<dbReference type="FunCoup" id="A0A6P8YI23">
    <property type="interactions" value="541"/>
</dbReference>
<reference evidence="11" key="1">
    <citation type="submission" date="2025-08" db="UniProtKB">
        <authorList>
            <consortium name="RefSeq"/>
        </authorList>
    </citation>
    <scope>IDENTIFICATION</scope>
    <source>
        <tissue evidence="11">Total insect</tissue>
    </source>
</reference>
<keyword evidence="3" id="KW-0863">Zinc-finger</keyword>
<dbReference type="PROSITE" id="PS50090">
    <property type="entry name" value="MYB_LIKE"/>
    <property type="match status" value="1"/>
</dbReference>
<name>A0A6P8YI23_THRPL</name>